<reference evidence="3" key="1">
    <citation type="journal article" date="2019" name="Int. J. Syst. Evol. Microbiol.">
        <title>The Global Catalogue of Microorganisms (GCM) 10K type strain sequencing project: providing services to taxonomists for standard genome sequencing and annotation.</title>
        <authorList>
            <consortium name="The Broad Institute Genomics Platform"/>
            <consortium name="The Broad Institute Genome Sequencing Center for Infectious Disease"/>
            <person name="Wu L."/>
            <person name="Ma J."/>
        </authorList>
    </citation>
    <scope>NUCLEOTIDE SEQUENCE [LARGE SCALE GENOMIC DNA]</scope>
    <source>
        <strain evidence="3">JCM 17017</strain>
    </source>
</reference>
<feature type="region of interest" description="Disordered" evidence="1">
    <location>
        <begin position="1"/>
        <end position="132"/>
    </location>
</feature>
<name>A0ABP7I317_9PSEU</name>
<gene>
    <name evidence="2" type="ORF">GCM10022380_27850</name>
</gene>
<proteinExistence type="predicted"/>
<comment type="caution">
    <text evidence="2">The sequence shown here is derived from an EMBL/GenBank/DDBJ whole genome shotgun (WGS) entry which is preliminary data.</text>
</comment>
<feature type="compositionally biased region" description="Polar residues" evidence="1">
    <location>
        <begin position="18"/>
        <end position="45"/>
    </location>
</feature>
<evidence type="ECO:0000313" key="2">
    <source>
        <dbReference type="EMBL" id="GAA3808667.1"/>
    </source>
</evidence>
<organism evidence="2 3">
    <name type="scientific">Amycolatopsis tucumanensis</name>
    <dbReference type="NCBI Taxonomy" id="401106"/>
    <lineage>
        <taxon>Bacteria</taxon>
        <taxon>Bacillati</taxon>
        <taxon>Actinomycetota</taxon>
        <taxon>Actinomycetes</taxon>
        <taxon>Pseudonocardiales</taxon>
        <taxon>Pseudonocardiaceae</taxon>
        <taxon>Amycolatopsis</taxon>
    </lineage>
</organism>
<keyword evidence="3" id="KW-1185">Reference proteome</keyword>
<evidence type="ECO:0000256" key="1">
    <source>
        <dbReference type="SAM" id="MobiDB-lite"/>
    </source>
</evidence>
<dbReference type="EMBL" id="BAABCM010000003">
    <property type="protein sequence ID" value="GAA3808667.1"/>
    <property type="molecule type" value="Genomic_DNA"/>
</dbReference>
<protein>
    <submittedName>
        <fullName evidence="2">Uncharacterized protein</fullName>
    </submittedName>
</protein>
<sequence length="132" mass="14622">MSTDGPPTPKALSIRLNMDSSSWGSGQNRLKIETTGSKTPLTTRNPATKARHPPRAAPRTRLSVIRQRPETHRAKPPVTRRAAPPARPSVIRQRPETHRAKPSVTRRVAPPARPSVVRQRPETHRAKPPVTP</sequence>
<accession>A0ABP7I317</accession>
<evidence type="ECO:0000313" key="3">
    <source>
        <dbReference type="Proteomes" id="UP001501624"/>
    </source>
</evidence>
<dbReference type="Proteomes" id="UP001501624">
    <property type="component" value="Unassembled WGS sequence"/>
</dbReference>